<comment type="caution">
    <text evidence="1">The sequence shown here is derived from an EMBL/GenBank/DDBJ whole genome shotgun (WGS) entry which is preliminary data.</text>
</comment>
<evidence type="ECO:0000313" key="1">
    <source>
        <dbReference type="EMBL" id="KAK5630020.1"/>
    </source>
</evidence>
<protein>
    <submittedName>
        <fullName evidence="1">Uncharacterized protein</fullName>
    </submittedName>
</protein>
<proteinExistence type="predicted"/>
<organism evidence="1 2">
    <name type="scientific">Xylaria bambusicola</name>
    <dbReference type="NCBI Taxonomy" id="326684"/>
    <lineage>
        <taxon>Eukaryota</taxon>
        <taxon>Fungi</taxon>
        <taxon>Dikarya</taxon>
        <taxon>Ascomycota</taxon>
        <taxon>Pezizomycotina</taxon>
        <taxon>Sordariomycetes</taxon>
        <taxon>Xylariomycetidae</taxon>
        <taxon>Xylariales</taxon>
        <taxon>Xylariaceae</taxon>
        <taxon>Xylaria</taxon>
    </lineage>
</organism>
<name>A0AAN7YY16_9PEZI</name>
<dbReference type="AlphaFoldDB" id="A0AAN7YY16"/>
<dbReference type="Proteomes" id="UP001305414">
    <property type="component" value="Unassembled WGS sequence"/>
</dbReference>
<keyword evidence="2" id="KW-1185">Reference proteome</keyword>
<gene>
    <name evidence="1" type="ORF">RRF57_005735</name>
</gene>
<dbReference type="EMBL" id="JAWHQM010000013">
    <property type="protein sequence ID" value="KAK5630020.1"/>
    <property type="molecule type" value="Genomic_DNA"/>
</dbReference>
<evidence type="ECO:0000313" key="2">
    <source>
        <dbReference type="Proteomes" id="UP001305414"/>
    </source>
</evidence>
<sequence length="321" mass="38331">MRLILFDDKNENKEVELWKGVTFQKVENPGEGITWTDYCRGIDTWRRYQAIRIPLPQYSPSSRRYFVGYVGTDVPNAERYKNGCRRLPTDRSARWGYGLYASDNPYISFLVIERLTDSSALFFSSAKRDDVEKKNLHIVKLYARDKNAFMNMQKVGISSHCSVGQHDPNIIATLQCWVPERGKFHRIDSEHLSFEETCNKNDRLDLKVWKELGFHKPYLLFTRHHQMEDMYFLKKLERFNELVIYPQAQDAMFYGEVYTIEEAEAKVKSGEWKHREWNHHMKAWGIKMHPETKEEFFLTEKEKKEGEVKEWKLLEDPRDFY</sequence>
<reference evidence="1 2" key="1">
    <citation type="submission" date="2023-10" db="EMBL/GenBank/DDBJ databases">
        <title>Draft genome sequence of Xylaria bambusicola isolate GMP-LS, the root and basal stem rot pathogen of sugarcane in Indonesia.</title>
        <authorList>
            <person name="Selvaraj P."/>
            <person name="Muralishankar V."/>
            <person name="Muruganantham S."/>
            <person name="Sp S."/>
            <person name="Haryani S."/>
            <person name="Lau K.J.X."/>
            <person name="Naqvi N.I."/>
        </authorList>
    </citation>
    <scope>NUCLEOTIDE SEQUENCE [LARGE SCALE GENOMIC DNA]</scope>
    <source>
        <strain evidence="1">GMP-LS</strain>
    </source>
</reference>
<accession>A0AAN7YY16</accession>